<dbReference type="Proteomes" id="UP000886829">
    <property type="component" value="Unassembled WGS sequence"/>
</dbReference>
<organism evidence="1 2">
    <name type="scientific">Candidatus Anaerobiospirillum pullistercoris</name>
    <dbReference type="NCBI Taxonomy" id="2838452"/>
    <lineage>
        <taxon>Bacteria</taxon>
        <taxon>Pseudomonadati</taxon>
        <taxon>Pseudomonadota</taxon>
        <taxon>Gammaproteobacteria</taxon>
        <taxon>Aeromonadales</taxon>
        <taxon>Succinivibrionaceae</taxon>
        <taxon>Anaerobiospirillum</taxon>
    </lineage>
</organism>
<dbReference type="EMBL" id="DXEV01000094">
    <property type="protein sequence ID" value="HIX56813.1"/>
    <property type="molecule type" value="Genomic_DNA"/>
</dbReference>
<accession>A0A9D2B0M9</accession>
<protein>
    <submittedName>
        <fullName evidence="1">Uncharacterized protein</fullName>
    </submittedName>
</protein>
<comment type="caution">
    <text evidence="1">The sequence shown here is derived from an EMBL/GenBank/DDBJ whole genome shotgun (WGS) entry which is preliminary data.</text>
</comment>
<sequence length="392" mass="44473">MYARGWTVIGSRFKTPNLHPWKLPSREDLFYWMQQNLMACRANSLNLRLADTKTIALDCDFNDAKLMDSFVAEIQRYLGLPKSALYTCAGKKGGKLFFTFMSTTVTDKPPRTLGPTVYTKGHAGDSSFKQELEVKSDLSTFAGLYGLNADKRMIIYGPYKDLPYIATASPKQLPVLTTSDLQSLSQIYKRLVSKGDYVNEFGAPQLDATDRELTRAAVAYYYTCMWQELTTQHNEQKQAAPTNDQLTEFVSNNQLYWRYFKPFFSSIALEGANELIEYMFCRSGKSLSFERLIDVDILLGKCSIETLEAQQNLLRLSSFFLRGTRAITDRFYALAAQYGCSTSQRPEVMLFDIRKAKDKALPQDTLTAQEQAEIEWLAAQQALAQNPNTPLN</sequence>
<reference evidence="1" key="2">
    <citation type="submission" date="2021-04" db="EMBL/GenBank/DDBJ databases">
        <authorList>
            <person name="Gilroy R."/>
        </authorList>
    </citation>
    <scope>NUCLEOTIDE SEQUENCE</scope>
    <source>
        <strain evidence="1">USASDec5-558</strain>
    </source>
</reference>
<proteinExistence type="predicted"/>
<evidence type="ECO:0000313" key="2">
    <source>
        <dbReference type="Proteomes" id="UP000886829"/>
    </source>
</evidence>
<gene>
    <name evidence="1" type="ORF">H9850_05005</name>
</gene>
<evidence type="ECO:0000313" key="1">
    <source>
        <dbReference type="EMBL" id="HIX56813.1"/>
    </source>
</evidence>
<reference evidence="1" key="1">
    <citation type="journal article" date="2021" name="PeerJ">
        <title>Extensive microbial diversity within the chicken gut microbiome revealed by metagenomics and culture.</title>
        <authorList>
            <person name="Gilroy R."/>
            <person name="Ravi A."/>
            <person name="Getino M."/>
            <person name="Pursley I."/>
            <person name="Horton D.L."/>
            <person name="Alikhan N.F."/>
            <person name="Baker D."/>
            <person name="Gharbi K."/>
            <person name="Hall N."/>
            <person name="Watson M."/>
            <person name="Adriaenssens E.M."/>
            <person name="Foster-Nyarko E."/>
            <person name="Jarju S."/>
            <person name="Secka A."/>
            <person name="Antonio M."/>
            <person name="Oren A."/>
            <person name="Chaudhuri R.R."/>
            <person name="La Ragione R."/>
            <person name="Hildebrand F."/>
            <person name="Pallen M.J."/>
        </authorList>
    </citation>
    <scope>NUCLEOTIDE SEQUENCE</scope>
    <source>
        <strain evidence="1">USASDec5-558</strain>
    </source>
</reference>
<name>A0A9D2B0M9_9GAMM</name>
<dbReference type="AlphaFoldDB" id="A0A9D2B0M9"/>